<evidence type="ECO:0000313" key="2">
    <source>
        <dbReference type="Proteomes" id="UP001596410"/>
    </source>
</evidence>
<name>A0ABW2EDG5_9BACI</name>
<organism evidence="1 2">
    <name type="scientific">Halobacillus seohaensis</name>
    <dbReference type="NCBI Taxonomy" id="447421"/>
    <lineage>
        <taxon>Bacteria</taxon>
        <taxon>Bacillati</taxon>
        <taxon>Bacillota</taxon>
        <taxon>Bacilli</taxon>
        <taxon>Bacillales</taxon>
        <taxon>Bacillaceae</taxon>
        <taxon>Halobacillus</taxon>
    </lineage>
</organism>
<reference evidence="2" key="1">
    <citation type="journal article" date="2019" name="Int. J. Syst. Evol. Microbiol.">
        <title>The Global Catalogue of Microorganisms (GCM) 10K type strain sequencing project: providing services to taxonomists for standard genome sequencing and annotation.</title>
        <authorList>
            <consortium name="The Broad Institute Genomics Platform"/>
            <consortium name="The Broad Institute Genome Sequencing Center for Infectious Disease"/>
            <person name="Wu L."/>
            <person name="Ma J."/>
        </authorList>
    </citation>
    <scope>NUCLEOTIDE SEQUENCE [LARGE SCALE GENOMIC DNA]</scope>
    <source>
        <strain evidence="2">CGMCC 4.1621</strain>
    </source>
</reference>
<dbReference type="RefSeq" id="WP_204706237.1">
    <property type="nucleotide sequence ID" value="NZ_JBHSZV010000004.1"/>
</dbReference>
<evidence type="ECO:0000313" key="1">
    <source>
        <dbReference type="EMBL" id="MFC7060360.1"/>
    </source>
</evidence>
<dbReference type="EMBL" id="JBHSZV010000004">
    <property type="protein sequence ID" value="MFC7060360.1"/>
    <property type="molecule type" value="Genomic_DNA"/>
</dbReference>
<dbReference type="Gene3D" id="3.90.1720.10">
    <property type="entry name" value="endopeptidase domain like (from Nostoc punctiforme)"/>
    <property type="match status" value="1"/>
</dbReference>
<evidence type="ECO:0008006" key="3">
    <source>
        <dbReference type="Google" id="ProtNLM"/>
    </source>
</evidence>
<proteinExistence type="predicted"/>
<comment type="caution">
    <text evidence="1">The sequence shown here is derived from an EMBL/GenBank/DDBJ whole genome shotgun (WGS) entry which is preliminary data.</text>
</comment>
<sequence>MKKRSIFTLLLGIIAGVLTLFIRPKKVYSPTHHHDPTTYPGTTLFIKPGDLLFSPIGKSESKYVGHVGIVNNDHKVIHSIPAGLMKDTVADYFRKFRLITIYSPENPTIGVKASDYLEYLYITYPRANYRFFTPLGSLNHEQYCTKIVWQSYYFGSGVNLGNHSIKSKAIHPHFLKDLRFLEQRS</sequence>
<keyword evidence="2" id="KW-1185">Reference proteome</keyword>
<dbReference type="InterPro" id="IPR038765">
    <property type="entry name" value="Papain-like_cys_pep_sf"/>
</dbReference>
<protein>
    <recommendedName>
        <fullName evidence="3">Permuted papain-like amidase enzyme, YaeF/YiiX, C92 family</fullName>
    </recommendedName>
</protein>
<dbReference type="SUPFAM" id="SSF54001">
    <property type="entry name" value="Cysteine proteinases"/>
    <property type="match status" value="1"/>
</dbReference>
<dbReference type="Proteomes" id="UP001596410">
    <property type="component" value="Unassembled WGS sequence"/>
</dbReference>
<accession>A0ABW2EDG5</accession>
<gene>
    <name evidence="1" type="ORF">ACFQIC_00555</name>
</gene>